<feature type="non-terminal residue" evidence="2">
    <location>
        <position position="168"/>
    </location>
</feature>
<dbReference type="GO" id="GO:0004386">
    <property type="term" value="F:helicase activity"/>
    <property type="evidence" value="ECO:0007669"/>
    <property type="project" value="UniProtKB-KW"/>
</dbReference>
<feature type="region of interest" description="Disordered" evidence="1">
    <location>
        <begin position="1"/>
        <end position="54"/>
    </location>
</feature>
<keyword evidence="2" id="KW-0347">Helicase</keyword>
<feature type="compositionally biased region" description="Acidic residues" evidence="1">
    <location>
        <begin position="21"/>
        <end position="44"/>
    </location>
</feature>
<proteinExistence type="predicted"/>
<dbReference type="AlphaFoldDB" id="A0A8H4KZ07"/>
<evidence type="ECO:0000313" key="2">
    <source>
        <dbReference type="EMBL" id="KAF4458697.1"/>
    </source>
</evidence>
<organism evidence="2 3">
    <name type="scientific">Fusarium albosuccineum</name>
    <dbReference type="NCBI Taxonomy" id="1237068"/>
    <lineage>
        <taxon>Eukaryota</taxon>
        <taxon>Fungi</taxon>
        <taxon>Dikarya</taxon>
        <taxon>Ascomycota</taxon>
        <taxon>Pezizomycotina</taxon>
        <taxon>Sordariomycetes</taxon>
        <taxon>Hypocreomycetidae</taxon>
        <taxon>Hypocreales</taxon>
        <taxon>Nectriaceae</taxon>
        <taxon>Fusarium</taxon>
        <taxon>Fusarium decemcellulare species complex</taxon>
    </lineage>
</organism>
<dbReference type="Proteomes" id="UP000554235">
    <property type="component" value="Unassembled WGS sequence"/>
</dbReference>
<feature type="compositionally biased region" description="Basic residues" evidence="1">
    <location>
        <begin position="1"/>
        <end position="17"/>
    </location>
</feature>
<keyword evidence="3" id="KW-1185">Reference proteome</keyword>
<evidence type="ECO:0000313" key="3">
    <source>
        <dbReference type="Proteomes" id="UP000554235"/>
    </source>
</evidence>
<dbReference type="OrthoDB" id="5103587at2759"/>
<evidence type="ECO:0000256" key="1">
    <source>
        <dbReference type="SAM" id="MobiDB-lite"/>
    </source>
</evidence>
<accession>A0A8H4KZ07</accession>
<sequence>MGRVTNKKKKKKKKGKKNKNEEEEEEEEDVGGEDDDDDDDDDDEARLPRIPWSKIEDRHGESALEHSFLSDEYNEPWIKTGKAWVQRQIKASPARFKAWMTEPLDEQCPYRETAIRAYGRAIEEFRGQMFVAMHMLGGQPARATEILGMRMWNTANGGVRNIFIHEGM</sequence>
<dbReference type="EMBL" id="JAADYS010002379">
    <property type="protein sequence ID" value="KAF4458697.1"/>
    <property type="molecule type" value="Genomic_DNA"/>
</dbReference>
<reference evidence="2 3" key="1">
    <citation type="submission" date="2020-01" db="EMBL/GenBank/DDBJ databases">
        <title>Identification and distribution of gene clusters putatively required for synthesis of sphingolipid metabolism inhibitors in phylogenetically diverse species of the filamentous fungus Fusarium.</title>
        <authorList>
            <person name="Kim H.-S."/>
            <person name="Busman M."/>
            <person name="Brown D.W."/>
            <person name="Divon H."/>
            <person name="Uhlig S."/>
            <person name="Proctor R.H."/>
        </authorList>
    </citation>
    <scope>NUCLEOTIDE SEQUENCE [LARGE SCALE GENOMIC DNA]</scope>
    <source>
        <strain evidence="2 3">NRRL 20459</strain>
    </source>
</reference>
<protein>
    <submittedName>
        <fullName evidence="2">ATP-dependent DNA helicase Q1</fullName>
    </submittedName>
</protein>
<keyword evidence="2" id="KW-0547">Nucleotide-binding</keyword>
<comment type="caution">
    <text evidence="2">The sequence shown here is derived from an EMBL/GenBank/DDBJ whole genome shotgun (WGS) entry which is preliminary data.</text>
</comment>
<name>A0A8H4KZ07_9HYPO</name>
<keyword evidence="2" id="KW-0067">ATP-binding</keyword>
<keyword evidence="2" id="KW-0378">Hydrolase</keyword>
<gene>
    <name evidence="2" type="ORF">FALBO_14560</name>
</gene>